<dbReference type="Proteomes" id="UP000005439">
    <property type="component" value="Chromosome"/>
</dbReference>
<dbReference type="EMBL" id="CP003179">
    <property type="protein sequence ID" value="AEW05906.1"/>
    <property type="molecule type" value="Genomic_DNA"/>
</dbReference>
<name>G8TVI7_SULAD</name>
<feature type="domain" description="HTH marR-type" evidence="1">
    <location>
        <begin position="1"/>
        <end position="129"/>
    </location>
</feature>
<dbReference type="PANTHER" id="PTHR33164">
    <property type="entry name" value="TRANSCRIPTIONAL REGULATOR, MARR FAMILY"/>
    <property type="match status" value="1"/>
</dbReference>
<dbReference type="STRING" id="679936.Sulac_2443"/>
<dbReference type="InterPro" id="IPR036388">
    <property type="entry name" value="WH-like_DNA-bd_sf"/>
</dbReference>
<dbReference type="AlphaFoldDB" id="G8TVI7"/>
<dbReference type="SMART" id="SM00347">
    <property type="entry name" value="HTH_MARR"/>
    <property type="match status" value="1"/>
</dbReference>
<proteinExistence type="predicted"/>
<keyword evidence="3" id="KW-1185">Reference proteome</keyword>
<organism evidence="2 3">
    <name type="scientific">Sulfobacillus acidophilus (strain ATCC 700253 / DSM 10332 / NAL)</name>
    <dbReference type="NCBI Taxonomy" id="679936"/>
    <lineage>
        <taxon>Bacteria</taxon>
        <taxon>Bacillati</taxon>
        <taxon>Bacillota</taxon>
        <taxon>Clostridia</taxon>
        <taxon>Eubacteriales</taxon>
        <taxon>Clostridiales Family XVII. Incertae Sedis</taxon>
        <taxon>Sulfobacillus</taxon>
    </lineage>
</organism>
<accession>G8TVI7</accession>
<dbReference type="PRINTS" id="PR00598">
    <property type="entry name" value="HTHMARR"/>
</dbReference>
<dbReference type="InterPro" id="IPR000835">
    <property type="entry name" value="HTH_MarR-typ"/>
</dbReference>
<dbReference type="SUPFAM" id="SSF46785">
    <property type="entry name" value="Winged helix' DNA-binding domain"/>
    <property type="match status" value="1"/>
</dbReference>
<reference evidence="2 3" key="2">
    <citation type="journal article" date="2012" name="Stand. Genomic Sci.">
        <title>Complete genome sequence of the moderately thermophilic mineral-sulfide-oxidizing firmicute Sulfobacillus acidophilus type strain (NAL(T)).</title>
        <authorList>
            <person name="Anderson I."/>
            <person name="Chertkov O."/>
            <person name="Chen A."/>
            <person name="Saunders E."/>
            <person name="Lapidus A."/>
            <person name="Nolan M."/>
            <person name="Lucas S."/>
            <person name="Hammon N."/>
            <person name="Deshpande S."/>
            <person name="Cheng J.F."/>
            <person name="Han C."/>
            <person name="Tapia R."/>
            <person name="Goodwin L.A."/>
            <person name="Pitluck S."/>
            <person name="Liolios K."/>
            <person name="Pagani I."/>
            <person name="Ivanova N."/>
            <person name="Mikhailova N."/>
            <person name="Pati A."/>
            <person name="Palaniappan K."/>
            <person name="Land M."/>
            <person name="Pan C."/>
            <person name="Rohde M."/>
            <person name="Pukall R."/>
            <person name="Goker M."/>
            <person name="Detter J.C."/>
            <person name="Woyke T."/>
            <person name="Bristow J."/>
            <person name="Eisen J.A."/>
            <person name="Markowitz V."/>
            <person name="Hugenholtz P."/>
            <person name="Kyrpides N.C."/>
            <person name="Klenk H.P."/>
            <person name="Mavromatis K."/>
        </authorList>
    </citation>
    <scope>NUCLEOTIDE SEQUENCE [LARGE SCALE GENOMIC DNA]</scope>
    <source>
        <strain evidence="3">ATCC 700253 / DSM 10332 / NAL</strain>
    </source>
</reference>
<dbReference type="HOGENOM" id="CLU_1824326_0_0_9"/>
<dbReference type="KEGG" id="sap:Sulac_2443"/>
<dbReference type="Gene3D" id="1.10.10.10">
    <property type="entry name" value="Winged helix-like DNA-binding domain superfamily/Winged helix DNA-binding domain"/>
    <property type="match status" value="1"/>
</dbReference>
<protein>
    <submittedName>
        <fullName evidence="2">Regulatory protein MarR</fullName>
    </submittedName>
</protein>
<evidence type="ECO:0000313" key="2">
    <source>
        <dbReference type="EMBL" id="AEW05906.1"/>
    </source>
</evidence>
<dbReference type="Pfam" id="PF12802">
    <property type="entry name" value="MarR_2"/>
    <property type="match status" value="1"/>
</dbReference>
<dbReference type="PATRIC" id="fig|679936.5.peg.2530"/>
<sequence>MEPLGVLADYLIQLQDLLGGKYGALSRPQLRLMLKLKAGPRTVSELKELLRLSSPGVTQMLDKLQTAGWIARRGLPHDLRMVQVELTDSGRLVLAEAETAFVQRVAELLGVLSAEEVEALTRLLESVLSGQARGGPTHERG</sequence>
<evidence type="ECO:0000313" key="3">
    <source>
        <dbReference type="Proteomes" id="UP000005439"/>
    </source>
</evidence>
<dbReference type="InterPro" id="IPR036390">
    <property type="entry name" value="WH_DNA-bd_sf"/>
</dbReference>
<dbReference type="PANTHER" id="PTHR33164:SF43">
    <property type="entry name" value="HTH-TYPE TRANSCRIPTIONAL REPRESSOR YETL"/>
    <property type="match status" value="1"/>
</dbReference>
<evidence type="ECO:0000259" key="1">
    <source>
        <dbReference type="PROSITE" id="PS50995"/>
    </source>
</evidence>
<dbReference type="GO" id="GO:0006950">
    <property type="term" value="P:response to stress"/>
    <property type="evidence" value="ECO:0007669"/>
    <property type="project" value="TreeGrafter"/>
</dbReference>
<reference evidence="3" key="1">
    <citation type="submission" date="2011-12" db="EMBL/GenBank/DDBJ databases">
        <title>The complete genome of chromosome of Sulfobacillus acidophilus DSM 10332.</title>
        <authorList>
            <person name="Lucas S."/>
            <person name="Han J."/>
            <person name="Lapidus A."/>
            <person name="Bruce D."/>
            <person name="Goodwin L."/>
            <person name="Pitluck S."/>
            <person name="Peters L."/>
            <person name="Kyrpides N."/>
            <person name="Mavromatis K."/>
            <person name="Ivanova N."/>
            <person name="Mikhailova N."/>
            <person name="Chertkov O."/>
            <person name="Saunders E."/>
            <person name="Detter J.C."/>
            <person name="Tapia R."/>
            <person name="Han C."/>
            <person name="Land M."/>
            <person name="Hauser L."/>
            <person name="Markowitz V."/>
            <person name="Cheng J.-F."/>
            <person name="Hugenholtz P."/>
            <person name="Woyke T."/>
            <person name="Wu D."/>
            <person name="Pukall R."/>
            <person name="Gehrich-Schroeter G."/>
            <person name="Schneider S."/>
            <person name="Klenk H.-P."/>
            <person name="Eisen J.A."/>
        </authorList>
    </citation>
    <scope>NUCLEOTIDE SEQUENCE [LARGE SCALE GENOMIC DNA]</scope>
    <source>
        <strain evidence="3">ATCC 700253 / DSM 10332 / NAL</strain>
    </source>
</reference>
<dbReference type="GO" id="GO:0003700">
    <property type="term" value="F:DNA-binding transcription factor activity"/>
    <property type="evidence" value="ECO:0007669"/>
    <property type="project" value="InterPro"/>
</dbReference>
<gene>
    <name evidence="2" type="ordered locus">Sulac_2443</name>
</gene>
<dbReference type="PROSITE" id="PS50995">
    <property type="entry name" value="HTH_MARR_2"/>
    <property type="match status" value="1"/>
</dbReference>
<dbReference type="InterPro" id="IPR039422">
    <property type="entry name" value="MarR/SlyA-like"/>
</dbReference>